<organism evidence="1">
    <name type="scientific">marine sediment metagenome</name>
    <dbReference type="NCBI Taxonomy" id="412755"/>
    <lineage>
        <taxon>unclassified sequences</taxon>
        <taxon>metagenomes</taxon>
        <taxon>ecological metagenomes</taxon>
    </lineage>
</organism>
<name>A0A0F9SIU3_9ZZZZ</name>
<sequence>MEERTSIIEVGDEQWNSAGAPCIVKTLEGCKFGLMASVEFAVAPCSIAWGFIPNELPPPDEIIRPWHGWDAKGYMTLANGHRLGVVRFGHSDPRQGHLEEYFAEWERTIEAMKAEEGVMQSRPTEIRLN</sequence>
<evidence type="ECO:0000313" key="1">
    <source>
        <dbReference type="EMBL" id="KKN62227.1"/>
    </source>
</evidence>
<dbReference type="EMBL" id="LAZR01000631">
    <property type="protein sequence ID" value="KKN62227.1"/>
    <property type="molecule type" value="Genomic_DNA"/>
</dbReference>
<comment type="caution">
    <text evidence="1">The sequence shown here is derived from an EMBL/GenBank/DDBJ whole genome shotgun (WGS) entry which is preliminary data.</text>
</comment>
<dbReference type="AlphaFoldDB" id="A0A0F9SIU3"/>
<protein>
    <submittedName>
        <fullName evidence="1">Uncharacterized protein</fullName>
    </submittedName>
</protein>
<reference evidence="1" key="1">
    <citation type="journal article" date="2015" name="Nature">
        <title>Complex archaea that bridge the gap between prokaryotes and eukaryotes.</title>
        <authorList>
            <person name="Spang A."/>
            <person name="Saw J.H."/>
            <person name="Jorgensen S.L."/>
            <person name="Zaremba-Niedzwiedzka K."/>
            <person name="Martijn J."/>
            <person name="Lind A.E."/>
            <person name="van Eijk R."/>
            <person name="Schleper C."/>
            <person name="Guy L."/>
            <person name="Ettema T.J."/>
        </authorList>
    </citation>
    <scope>NUCLEOTIDE SEQUENCE</scope>
</reference>
<accession>A0A0F9SIU3</accession>
<proteinExistence type="predicted"/>
<gene>
    <name evidence="1" type="ORF">LCGC14_0513640</name>
</gene>